<evidence type="ECO:0000313" key="1">
    <source>
        <dbReference type="EMBL" id="APR65383.1"/>
    </source>
</evidence>
<sequence>MDQENEEIEESIQIKDFNRKIQVNENDLIPIDDIVEETYAITYKNLLEQIKKDTFYEGIEYFKKVIREIISKELLEYESHTEKMYLKIISKLMGLKTETNNLDFNTLFEKLKATLIENLTQQPETEKNMKTSKISIYDTNKRDFDLASFQTLIDNLKEVFAENKSLEEAKRYVRRTFTRTDEFHRRYNSLINTHIKKIELEKELNLIIASATSYIESTQDLEFLAFNKNSKILNRLTEHDYLQGFPQGFQYWGADPSTDVYYSYHEFERKSIKMDIVTEKVELRFPRSLKEKNIYLNIMLTLQNNANSNAIMTKKVLLRFSENTNEKQYTTLFFYSGKEHNITKQLLVGWYKLHASIYSSDPNQDIPHLLKI</sequence>
<evidence type="ECO:0000313" key="2">
    <source>
        <dbReference type="Proteomes" id="UP000185502"/>
    </source>
</evidence>
<keyword evidence="2" id="KW-1185">Reference proteome</keyword>
<dbReference type="EMBL" id="CP014325">
    <property type="protein sequence ID" value="APR65383.1"/>
    <property type="molecule type" value="Genomic_DNA"/>
</dbReference>
<gene>
    <name evidence="1" type="ORF">N187_A64</name>
</gene>
<keyword evidence="1" id="KW-0614">Plasmid</keyword>
<proteinExistence type="predicted"/>
<dbReference type="InterPro" id="IPR007777">
    <property type="entry name" value="DUF685"/>
</dbReference>
<dbReference type="Proteomes" id="UP000185502">
    <property type="component" value="Plasmid lpA89"/>
</dbReference>
<accession>A0ABM6FVG2</accession>
<geneLocation type="plasmid" evidence="1 2">
    <name>lpA89</name>
</geneLocation>
<organism evidence="1 2">
    <name type="scientific">Borrelia anserina Es</name>
    <dbReference type="NCBI Taxonomy" id="1365188"/>
    <lineage>
        <taxon>Bacteria</taxon>
        <taxon>Pseudomonadati</taxon>
        <taxon>Spirochaetota</taxon>
        <taxon>Spirochaetia</taxon>
        <taxon>Spirochaetales</taxon>
        <taxon>Borreliaceae</taxon>
        <taxon>Borrelia</taxon>
    </lineage>
</organism>
<reference evidence="1" key="1">
    <citation type="submission" date="2016-02" db="EMBL/GenBank/DDBJ databases">
        <title>lpA89 plasmid of the avian spirochetosis agent Borrelia anserina Es.</title>
        <authorList>
            <person name="Elbir H."/>
            <person name="Sitlani P."/>
            <person name="Bergstroem S."/>
            <person name="Barbour A.G."/>
        </authorList>
    </citation>
    <scope>NUCLEOTIDE SEQUENCE [LARGE SCALE GENOMIC DNA]</scope>
    <source>
        <strain evidence="1">Es</strain>
        <plasmid evidence="1">lpA89</plasmid>
    </source>
</reference>
<dbReference type="Pfam" id="PF05085">
    <property type="entry name" value="DUF685"/>
    <property type="match status" value="2"/>
</dbReference>
<dbReference type="RefSeq" id="WP_025420007.1">
    <property type="nucleotide sequence ID" value="NZ_CP014325.1"/>
</dbReference>
<protein>
    <submittedName>
        <fullName evidence="1">Uncharacterized protein</fullName>
    </submittedName>
</protein>
<name>A0ABM6FVG2_BORAN</name>